<feature type="region of interest" description="Disordered" evidence="1">
    <location>
        <begin position="36"/>
        <end position="71"/>
    </location>
</feature>
<evidence type="ECO:0000313" key="4">
    <source>
        <dbReference type="Proteomes" id="UP000007431"/>
    </source>
</evidence>
<feature type="non-terminal residue" evidence="3">
    <location>
        <position position="380"/>
    </location>
</feature>
<feature type="compositionally biased region" description="Basic residues" evidence="1">
    <location>
        <begin position="48"/>
        <end position="60"/>
    </location>
</feature>
<dbReference type="eggNOG" id="ENOG502RMJ7">
    <property type="taxonomic scope" value="Eukaryota"/>
</dbReference>
<evidence type="ECO:0000256" key="2">
    <source>
        <dbReference type="SAM" id="Phobius"/>
    </source>
</evidence>
<dbReference type="OrthoDB" id="2952048at2759"/>
<feature type="transmembrane region" description="Helical" evidence="2">
    <location>
        <begin position="12"/>
        <end position="31"/>
    </location>
</feature>
<keyword evidence="2" id="KW-1133">Transmembrane helix</keyword>
<organism evidence="4">
    <name type="scientific">Schizophyllum commune (strain H4-8 / FGSC 9210)</name>
    <name type="common">Split gill fungus</name>
    <dbReference type="NCBI Taxonomy" id="578458"/>
    <lineage>
        <taxon>Eukaryota</taxon>
        <taxon>Fungi</taxon>
        <taxon>Dikarya</taxon>
        <taxon>Basidiomycota</taxon>
        <taxon>Agaricomycotina</taxon>
        <taxon>Agaricomycetes</taxon>
        <taxon>Agaricomycetidae</taxon>
        <taxon>Agaricales</taxon>
        <taxon>Schizophyllaceae</taxon>
        <taxon>Schizophyllum</taxon>
    </lineage>
</organism>
<gene>
    <name evidence="3" type="ORF">SCHCODRAFT_106997</name>
</gene>
<dbReference type="EMBL" id="GL377304">
    <property type="protein sequence ID" value="EFI98997.1"/>
    <property type="molecule type" value="Genomic_DNA"/>
</dbReference>
<keyword evidence="2" id="KW-0812">Transmembrane</keyword>
<dbReference type="GeneID" id="9586462"/>
<dbReference type="VEuPathDB" id="FungiDB:SCHCODRAFT_02615586"/>
<sequence>MDSIGTVLQNEEARFFFTLLIVASAFVWILSSLSSTTQHAPSHPPERPHRKRRPVIRRRGSSLSSTGSRGEGTAARALGIVECPPLQPRAFRLEDLPSELILDILETSALRWNGSYSSLRLVSRRLNALADRACLIHLPVLLTTAQKTVSFRAFLDARPRALPYVRHLYIANTLDADAGDVGYVAAIIMRRCTNLRSLACTARMLYEAIAHAPLWRTERCKRLTILAPSTPLAPDSGLNHGSSDDTSVWDDLRGNAVAAAFLARVTHARIAGPMPCLRDGGVLARVSHLCIAYDGPVGQITQDMGQFVDDARTHEKLKRVVVTVRGMSKTVPYGDEWKTKGQRWMVLGLPLGWTEVDMWRNEIRGRGLWEMVSGKLANSR</sequence>
<dbReference type="OMA" id="CAGAYST"/>
<feature type="compositionally biased region" description="Low complexity" evidence="1">
    <location>
        <begin position="61"/>
        <end position="71"/>
    </location>
</feature>
<evidence type="ECO:0000256" key="1">
    <source>
        <dbReference type="SAM" id="MobiDB-lite"/>
    </source>
</evidence>
<proteinExistence type="predicted"/>
<evidence type="ECO:0000313" key="3">
    <source>
        <dbReference type="EMBL" id="EFI98997.1"/>
    </source>
</evidence>
<name>D8Q089_SCHCM</name>
<protein>
    <submittedName>
        <fullName evidence="3">Expressed protein</fullName>
    </submittedName>
</protein>
<accession>D8Q089</accession>
<dbReference type="RefSeq" id="XP_003033900.1">
    <property type="nucleotide sequence ID" value="XM_003033854.1"/>
</dbReference>
<dbReference type="Proteomes" id="UP000007431">
    <property type="component" value="Unassembled WGS sequence"/>
</dbReference>
<dbReference type="AlphaFoldDB" id="D8Q089"/>
<dbReference type="KEGG" id="scm:SCHCO_02615586"/>
<reference evidence="3 4" key="1">
    <citation type="journal article" date="2010" name="Nat. Biotechnol.">
        <title>Genome sequence of the model mushroom Schizophyllum commune.</title>
        <authorList>
            <person name="Ohm R.A."/>
            <person name="de Jong J.F."/>
            <person name="Lugones L.G."/>
            <person name="Aerts A."/>
            <person name="Kothe E."/>
            <person name="Stajich J.E."/>
            <person name="de Vries R.P."/>
            <person name="Record E."/>
            <person name="Levasseur A."/>
            <person name="Baker S.E."/>
            <person name="Bartholomew K.A."/>
            <person name="Coutinho P.M."/>
            <person name="Erdmann S."/>
            <person name="Fowler T.J."/>
            <person name="Gathman A.C."/>
            <person name="Lombard V."/>
            <person name="Henrissat B."/>
            <person name="Knabe N."/>
            <person name="Kuees U."/>
            <person name="Lilly W.W."/>
            <person name="Lindquist E."/>
            <person name="Lucas S."/>
            <person name="Magnuson J.K."/>
            <person name="Piumi F."/>
            <person name="Raudaskoski M."/>
            <person name="Salamov A."/>
            <person name="Schmutz J."/>
            <person name="Schwarze F.W.M.R."/>
            <person name="vanKuyk P.A."/>
            <person name="Horton J.S."/>
            <person name="Grigoriev I.V."/>
            <person name="Woesten H.A.B."/>
        </authorList>
    </citation>
    <scope>NUCLEOTIDE SEQUENCE [LARGE SCALE GENOMIC DNA]</scope>
    <source>
        <strain evidence="4">H4-8 / FGSC 9210</strain>
    </source>
</reference>
<keyword evidence="2" id="KW-0472">Membrane</keyword>
<dbReference type="InParanoid" id="D8Q089"/>
<keyword evidence="4" id="KW-1185">Reference proteome</keyword>
<dbReference type="HOGENOM" id="CLU_048611_0_0_1"/>